<accession>A0A239D907</accession>
<dbReference type="Proteomes" id="UP000198440">
    <property type="component" value="Unassembled WGS sequence"/>
</dbReference>
<feature type="transmembrane region" description="Helical" evidence="1">
    <location>
        <begin position="79"/>
        <end position="99"/>
    </location>
</feature>
<keyword evidence="1" id="KW-0812">Transmembrane</keyword>
<evidence type="ECO:0008006" key="4">
    <source>
        <dbReference type="Google" id="ProtNLM"/>
    </source>
</evidence>
<sequence>MKALRRWFLYLSLSLGPIYWLPIVPISGMYLIKGAIACSFIAIVIISYRNIHRRDIMQLCVAAVLIACVSSIVHVDLFFLEIIPAIVLLLIGSNLHNVIPIDEMVSIINKAGIIFAGFCSLVVLDFLLGGIFVNPFYEQYSVYLYASGFTGGRTAWAYSSNLFLALLLQNSLRAKQQGKSKTAVSLVAAIVIIVNILIVGARGGFIVAVIISTIFLFLSLKKKSTQSVTLITLLFCIPIGFYMVYDKLDSLRIFTTFLSADTRNLHTAEIRGDLLELGFSSFIQAPLLGPGAMDIDVGAENFEIHSVWFRFILERGVLFGLPLVLISFLILWLSMLGGRRDKYNLVLILAAGVLTGLFEPKAIFGNYFASQVFWLPVSYFLYPRRKFA</sequence>
<feature type="transmembrane region" description="Helical" evidence="1">
    <location>
        <begin position="316"/>
        <end position="336"/>
    </location>
</feature>
<feature type="transmembrane region" description="Helical" evidence="1">
    <location>
        <begin position="204"/>
        <end position="220"/>
    </location>
</feature>
<protein>
    <recommendedName>
        <fullName evidence="4">O-antigen ligase</fullName>
    </recommendedName>
</protein>
<feature type="transmembrane region" description="Helical" evidence="1">
    <location>
        <begin position="7"/>
        <end position="24"/>
    </location>
</feature>
<feature type="transmembrane region" description="Helical" evidence="1">
    <location>
        <begin position="143"/>
        <end position="168"/>
    </location>
</feature>
<feature type="transmembrane region" description="Helical" evidence="1">
    <location>
        <begin position="227"/>
        <end position="245"/>
    </location>
</feature>
<feature type="transmembrane region" description="Helical" evidence="1">
    <location>
        <begin position="343"/>
        <end position="358"/>
    </location>
</feature>
<gene>
    <name evidence="2" type="ORF">SAMN04488078_10107</name>
</gene>
<feature type="transmembrane region" description="Helical" evidence="1">
    <location>
        <begin position="111"/>
        <end position="137"/>
    </location>
</feature>
<name>A0A239D907_9RHOB</name>
<dbReference type="AlphaFoldDB" id="A0A239D907"/>
<dbReference type="EMBL" id="FZON01000010">
    <property type="protein sequence ID" value="SNS28810.1"/>
    <property type="molecule type" value="Genomic_DNA"/>
</dbReference>
<reference evidence="2 3" key="1">
    <citation type="submission" date="2017-06" db="EMBL/GenBank/DDBJ databases">
        <authorList>
            <person name="Kim H.J."/>
            <person name="Triplett B.A."/>
        </authorList>
    </citation>
    <scope>NUCLEOTIDE SEQUENCE [LARGE SCALE GENOMIC DNA]</scope>
    <source>
        <strain evidence="2 3">DSM 11445</strain>
    </source>
</reference>
<feature type="transmembrane region" description="Helical" evidence="1">
    <location>
        <begin position="30"/>
        <end position="49"/>
    </location>
</feature>
<evidence type="ECO:0000313" key="2">
    <source>
        <dbReference type="EMBL" id="SNS28810.1"/>
    </source>
</evidence>
<evidence type="ECO:0000313" key="3">
    <source>
        <dbReference type="Proteomes" id="UP000198440"/>
    </source>
</evidence>
<feature type="transmembrane region" description="Helical" evidence="1">
    <location>
        <begin position="180"/>
        <end position="198"/>
    </location>
</feature>
<proteinExistence type="predicted"/>
<keyword evidence="1" id="KW-1133">Transmembrane helix</keyword>
<keyword evidence="1" id="KW-0472">Membrane</keyword>
<feature type="transmembrane region" description="Helical" evidence="1">
    <location>
        <begin position="56"/>
        <end position="73"/>
    </location>
</feature>
<evidence type="ECO:0000256" key="1">
    <source>
        <dbReference type="SAM" id="Phobius"/>
    </source>
</evidence>
<organism evidence="2 3">
    <name type="scientific">Antarctobacter heliothermus</name>
    <dbReference type="NCBI Taxonomy" id="74033"/>
    <lineage>
        <taxon>Bacteria</taxon>
        <taxon>Pseudomonadati</taxon>
        <taxon>Pseudomonadota</taxon>
        <taxon>Alphaproteobacteria</taxon>
        <taxon>Rhodobacterales</taxon>
        <taxon>Roseobacteraceae</taxon>
        <taxon>Antarctobacter</taxon>
    </lineage>
</organism>